<feature type="compositionally biased region" description="Pro residues" evidence="1">
    <location>
        <begin position="22"/>
        <end position="31"/>
    </location>
</feature>
<dbReference type="EMBL" id="BMAV01022642">
    <property type="protein sequence ID" value="GFY77764.1"/>
    <property type="molecule type" value="Genomic_DNA"/>
</dbReference>
<evidence type="ECO:0000313" key="3">
    <source>
        <dbReference type="Proteomes" id="UP000886998"/>
    </source>
</evidence>
<protein>
    <submittedName>
        <fullName evidence="2">Uncharacterized protein</fullName>
    </submittedName>
</protein>
<accession>A0A8X7CLU4</accession>
<organism evidence="2 3">
    <name type="scientific">Trichonephila inaurata madagascariensis</name>
    <dbReference type="NCBI Taxonomy" id="2747483"/>
    <lineage>
        <taxon>Eukaryota</taxon>
        <taxon>Metazoa</taxon>
        <taxon>Ecdysozoa</taxon>
        <taxon>Arthropoda</taxon>
        <taxon>Chelicerata</taxon>
        <taxon>Arachnida</taxon>
        <taxon>Araneae</taxon>
        <taxon>Araneomorphae</taxon>
        <taxon>Entelegynae</taxon>
        <taxon>Araneoidea</taxon>
        <taxon>Nephilidae</taxon>
        <taxon>Trichonephila</taxon>
        <taxon>Trichonephila inaurata</taxon>
    </lineage>
</organism>
<feature type="region of interest" description="Disordered" evidence="1">
    <location>
        <begin position="1"/>
        <end position="36"/>
    </location>
</feature>
<proteinExistence type="predicted"/>
<dbReference type="Proteomes" id="UP000886998">
    <property type="component" value="Unassembled WGS sequence"/>
</dbReference>
<reference evidence="2" key="1">
    <citation type="submission" date="2020-08" db="EMBL/GenBank/DDBJ databases">
        <title>Multicomponent nature underlies the extraordinary mechanical properties of spider dragline silk.</title>
        <authorList>
            <person name="Kono N."/>
            <person name="Nakamura H."/>
            <person name="Mori M."/>
            <person name="Yoshida Y."/>
            <person name="Ohtoshi R."/>
            <person name="Malay A.D."/>
            <person name="Moran D.A.P."/>
            <person name="Tomita M."/>
            <person name="Numata K."/>
            <person name="Arakawa K."/>
        </authorList>
    </citation>
    <scope>NUCLEOTIDE SEQUENCE</scope>
</reference>
<name>A0A8X7CLU4_9ARAC</name>
<keyword evidence="3" id="KW-1185">Reference proteome</keyword>
<gene>
    <name evidence="2" type="ORF">TNIN_300391</name>
</gene>
<sequence length="108" mass="11552">MPPNVNRHERPLSSAVSREVPCPAPTVPSPPSLSESSNVICPASLPRAFQFACRCACYASSPDVKSPSALAQRRCNAHLLAAADVQACENLRYVYGVGRSKAVRFAKP</sequence>
<evidence type="ECO:0000256" key="1">
    <source>
        <dbReference type="SAM" id="MobiDB-lite"/>
    </source>
</evidence>
<comment type="caution">
    <text evidence="2">The sequence shown here is derived from an EMBL/GenBank/DDBJ whole genome shotgun (WGS) entry which is preliminary data.</text>
</comment>
<dbReference type="AlphaFoldDB" id="A0A8X7CLU4"/>
<evidence type="ECO:0000313" key="2">
    <source>
        <dbReference type="EMBL" id="GFY77764.1"/>
    </source>
</evidence>
<feature type="compositionally biased region" description="Basic and acidic residues" evidence="1">
    <location>
        <begin position="1"/>
        <end position="11"/>
    </location>
</feature>